<dbReference type="GO" id="GO:0005886">
    <property type="term" value="C:plasma membrane"/>
    <property type="evidence" value="ECO:0007669"/>
    <property type="project" value="TreeGrafter"/>
</dbReference>
<dbReference type="Gene3D" id="1.20.1530.20">
    <property type="match status" value="1"/>
</dbReference>
<proteinExistence type="predicted"/>
<accession>A0A5C6CMA8</accession>
<evidence type="ECO:0000313" key="3">
    <source>
        <dbReference type="Proteomes" id="UP000318437"/>
    </source>
</evidence>
<dbReference type="EMBL" id="SJPS01000005">
    <property type="protein sequence ID" value="TWU24697.1"/>
    <property type="molecule type" value="Genomic_DNA"/>
</dbReference>
<dbReference type="InterPro" id="IPR038770">
    <property type="entry name" value="Na+/solute_symporter_sf"/>
</dbReference>
<dbReference type="InterPro" id="IPR016833">
    <property type="entry name" value="Put_Na-Bile_cotransptr"/>
</dbReference>
<reference evidence="2 3" key="1">
    <citation type="submission" date="2019-02" db="EMBL/GenBank/DDBJ databases">
        <title>Deep-cultivation of Planctomycetes and their phenomic and genomic characterization uncovers novel biology.</title>
        <authorList>
            <person name="Wiegand S."/>
            <person name="Jogler M."/>
            <person name="Boedeker C."/>
            <person name="Pinto D."/>
            <person name="Vollmers J."/>
            <person name="Rivas-Marin E."/>
            <person name="Kohn T."/>
            <person name="Peeters S.H."/>
            <person name="Heuer A."/>
            <person name="Rast P."/>
            <person name="Oberbeckmann S."/>
            <person name="Bunk B."/>
            <person name="Jeske O."/>
            <person name="Meyerdierks A."/>
            <person name="Storesund J.E."/>
            <person name="Kallscheuer N."/>
            <person name="Luecker S."/>
            <person name="Lage O.M."/>
            <person name="Pohl T."/>
            <person name="Merkel B.J."/>
            <person name="Hornburger P."/>
            <person name="Mueller R.-W."/>
            <person name="Bruemmer F."/>
            <person name="Labrenz M."/>
            <person name="Spormann A.M."/>
            <person name="Op Den Camp H."/>
            <person name="Overmann J."/>
            <person name="Amann R."/>
            <person name="Jetten M.S.M."/>
            <person name="Mascher T."/>
            <person name="Medema M.H."/>
            <person name="Devos D.P."/>
            <person name="Kaster A.-K."/>
            <person name="Ovreas L."/>
            <person name="Rohde M."/>
            <person name="Galperin M.Y."/>
            <person name="Jogler C."/>
        </authorList>
    </citation>
    <scope>NUCLEOTIDE SEQUENCE [LARGE SCALE GENOMIC DNA]</scope>
    <source>
        <strain evidence="2 3">Pla144</strain>
    </source>
</reference>
<feature type="transmembrane region" description="Helical" evidence="1">
    <location>
        <begin position="100"/>
        <end position="120"/>
    </location>
</feature>
<feature type="transmembrane region" description="Helical" evidence="1">
    <location>
        <begin position="166"/>
        <end position="187"/>
    </location>
</feature>
<dbReference type="PANTHER" id="PTHR18640:SF5">
    <property type="entry name" value="SODIUM_BILE ACID COTRANSPORTER 7"/>
    <property type="match status" value="1"/>
</dbReference>
<feature type="transmembrane region" description="Helical" evidence="1">
    <location>
        <begin position="132"/>
        <end position="154"/>
    </location>
</feature>
<gene>
    <name evidence="2" type="ORF">Pla144_35830</name>
</gene>
<dbReference type="Proteomes" id="UP000318437">
    <property type="component" value="Unassembled WGS sequence"/>
</dbReference>
<feature type="transmembrane region" description="Helical" evidence="1">
    <location>
        <begin position="73"/>
        <end position="94"/>
    </location>
</feature>
<keyword evidence="1" id="KW-1133">Transmembrane helix</keyword>
<comment type="caution">
    <text evidence="2">The sequence shown here is derived from an EMBL/GenBank/DDBJ whole genome shotgun (WGS) entry which is preliminary data.</text>
</comment>
<feature type="transmembrane region" description="Helical" evidence="1">
    <location>
        <begin position="282"/>
        <end position="305"/>
    </location>
</feature>
<dbReference type="PANTHER" id="PTHR18640">
    <property type="entry name" value="SOLUTE CARRIER FAMILY 10 MEMBER 7"/>
    <property type="match status" value="1"/>
</dbReference>
<keyword evidence="1" id="KW-0812">Transmembrane</keyword>
<organism evidence="2 3">
    <name type="scientific">Bythopirellula polymerisocia</name>
    <dbReference type="NCBI Taxonomy" id="2528003"/>
    <lineage>
        <taxon>Bacteria</taxon>
        <taxon>Pseudomonadati</taxon>
        <taxon>Planctomycetota</taxon>
        <taxon>Planctomycetia</taxon>
        <taxon>Pirellulales</taxon>
        <taxon>Lacipirellulaceae</taxon>
        <taxon>Bythopirellula</taxon>
    </lineage>
</organism>
<evidence type="ECO:0000256" key="1">
    <source>
        <dbReference type="SAM" id="Phobius"/>
    </source>
</evidence>
<keyword evidence="1" id="KW-0472">Membrane</keyword>
<feature type="transmembrane region" description="Helical" evidence="1">
    <location>
        <begin position="199"/>
        <end position="222"/>
    </location>
</feature>
<name>A0A5C6CMA8_9BACT</name>
<keyword evidence="3" id="KW-1185">Reference proteome</keyword>
<feature type="transmembrane region" description="Helical" evidence="1">
    <location>
        <begin position="42"/>
        <end position="61"/>
    </location>
</feature>
<sequence length="330" mass="35539">MRANRSVIITIWKRHWFLLSLGVVLFTGMAFPEACSGFAFAIPKNWVIAVVLMLMALPLRIDAMWNTVRRPGPALLAVVINAVVVPLLAWPLSYLLKGELAIGLVIAAAVPCTIASATVWTRLAGGNEAISIMVTVVTNLACFLVTPAWIWLIIGRVSKTEPFSAMATQLLTIVVLPIVVAQLLRLVPVVAEFATARKPLLSILAQAGLLSIVLLGAVHSGLQLAELKGQLSVVAWHLVWMMVLAAVLHLSAWFLGYRMGNLLGYAPEDSLAVAYAGSQKTLMVGLAIALEFGGLAILPMLAYHIEQLLIGTLLAGRYRVSNLPTEPELD</sequence>
<evidence type="ECO:0000313" key="2">
    <source>
        <dbReference type="EMBL" id="TWU24697.1"/>
    </source>
</evidence>
<dbReference type="AlphaFoldDB" id="A0A5C6CMA8"/>
<protein>
    <submittedName>
        <fullName evidence="2">Sodium Bile acid symporter family protein</fullName>
    </submittedName>
</protein>
<feature type="transmembrane region" description="Helical" evidence="1">
    <location>
        <begin position="234"/>
        <end position="255"/>
    </location>
</feature>
<dbReference type="Pfam" id="PF13593">
    <property type="entry name" value="SBF_like"/>
    <property type="match status" value="1"/>
</dbReference>